<dbReference type="GO" id="GO:0003677">
    <property type="term" value="F:DNA binding"/>
    <property type="evidence" value="ECO:0007669"/>
    <property type="project" value="InterPro"/>
</dbReference>
<sequence length="505" mass="58177">MDLPKVGLYLRLSREDEDCEVESQSITNQRDFLTRYVDQRGWAVTDIYIDDGYTGTNFDRPSFQRLLQDIAYKKINTVITKDLSRLGRDQINTMYYYQIYFPQKQVRYIAVNEGVDTGAKNNNDMALPFMAAANDFYAADISRKVRTALDTRKSNGYFIGSQAPLGYQKDPRQKGRLIPDPETAGIVQLVFQTYLSCGSVIGTAKSLTERGVPTPSECKQTTPTQMRFPGVWSDAIVRRILTNPTYIGNLTQNRSRKIGYKVDKKMNLRQEDWTTVADTHEAIISPELFAQVQETLAVRSYLPQAGDGHLLTGLAFCADCGAPMTYLRESDTRTYMVCQGYRKGGRLGLCSGHYMREDFVIETIRQQLQMLSQQLDAEALEKSVTWNEGQQQARRQLDSVLRKLEANKKVAQSLYRDKAEGTINEREFQEFFQAAREERERLEQTIKELTAYLEQEDVQEQIWQQLKAVVHFETLDRKVLTVLVEKVLIHENKQIEIMFKFRKPE</sequence>
<name>A0A212KBY4_9FIRM</name>
<dbReference type="SMART" id="SM00857">
    <property type="entry name" value="Resolvase"/>
    <property type="match status" value="1"/>
</dbReference>
<dbReference type="PANTHER" id="PTHR30461:SF23">
    <property type="entry name" value="DNA RECOMBINASE-RELATED"/>
    <property type="match status" value="1"/>
</dbReference>
<evidence type="ECO:0000313" key="4">
    <source>
        <dbReference type="EMBL" id="SBW09147.1"/>
    </source>
</evidence>
<accession>A0A212KBY4</accession>
<dbReference type="InterPro" id="IPR011109">
    <property type="entry name" value="DNA_bind_recombinase_dom"/>
</dbReference>
<dbReference type="Pfam" id="PF00239">
    <property type="entry name" value="Resolvase"/>
    <property type="match status" value="1"/>
</dbReference>
<dbReference type="Pfam" id="PF13408">
    <property type="entry name" value="Zn_ribbon_recom"/>
    <property type="match status" value="1"/>
</dbReference>
<reference evidence="4" key="1">
    <citation type="submission" date="2016-04" db="EMBL/GenBank/DDBJ databases">
        <authorList>
            <person name="Evans L.H."/>
            <person name="Alamgir A."/>
            <person name="Owens N."/>
            <person name="Weber N.D."/>
            <person name="Virtaneva K."/>
            <person name="Barbian K."/>
            <person name="Babar A."/>
            <person name="Rosenke K."/>
        </authorList>
    </citation>
    <scope>NUCLEOTIDE SEQUENCE</scope>
    <source>
        <strain evidence="4">86</strain>
    </source>
</reference>
<dbReference type="EMBL" id="FLUN01000001">
    <property type="protein sequence ID" value="SBW09147.1"/>
    <property type="molecule type" value="Genomic_DNA"/>
</dbReference>
<dbReference type="InterPro" id="IPR038109">
    <property type="entry name" value="DNA_bind_recomb_sf"/>
</dbReference>
<evidence type="ECO:0000256" key="1">
    <source>
        <dbReference type="SAM" id="Coils"/>
    </source>
</evidence>
<organism evidence="4">
    <name type="scientific">uncultured Eubacteriales bacterium</name>
    <dbReference type="NCBI Taxonomy" id="172733"/>
    <lineage>
        <taxon>Bacteria</taxon>
        <taxon>Bacillati</taxon>
        <taxon>Bacillota</taxon>
        <taxon>Clostridia</taxon>
        <taxon>Eubacteriales</taxon>
        <taxon>environmental samples</taxon>
    </lineage>
</organism>
<feature type="domain" description="Recombinase" evidence="3">
    <location>
        <begin position="164"/>
        <end position="302"/>
    </location>
</feature>
<protein>
    <submittedName>
        <fullName evidence="4">Resolvase, N-terminal domain protein</fullName>
    </submittedName>
</protein>
<feature type="coiled-coil region" evidence="1">
    <location>
        <begin position="432"/>
        <end position="459"/>
    </location>
</feature>
<feature type="domain" description="Resolvase/invertase-type recombinase catalytic" evidence="2">
    <location>
        <begin position="5"/>
        <end position="156"/>
    </location>
</feature>
<keyword evidence="1" id="KW-0175">Coiled coil</keyword>
<dbReference type="InterPro" id="IPR050639">
    <property type="entry name" value="SSR_resolvase"/>
</dbReference>
<dbReference type="PANTHER" id="PTHR30461">
    <property type="entry name" value="DNA-INVERTASE FROM LAMBDOID PROPHAGE"/>
    <property type="match status" value="1"/>
</dbReference>
<dbReference type="PROSITE" id="PS51737">
    <property type="entry name" value="RECOMBINASE_DNA_BIND"/>
    <property type="match status" value="1"/>
</dbReference>
<dbReference type="InterPro" id="IPR006119">
    <property type="entry name" value="Resolv_N"/>
</dbReference>
<proteinExistence type="predicted"/>
<feature type="coiled-coil region" evidence="1">
    <location>
        <begin position="361"/>
        <end position="407"/>
    </location>
</feature>
<dbReference type="AlphaFoldDB" id="A0A212KBY4"/>
<dbReference type="Gene3D" id="3.90.1750.20">
    <property type="entry name" value="Putative Large Serine Recombinase, Chain B, Domain 2"/>
    <property type="match status" value="1"/>
</dbReference>
<dbReference type="GO" id="GO:0000150">
    <property type="term" value="F:DNA strand exchange activity"/>
    <property type="evidence" value="ECO:0007669"/>
    <property type="project" value="InterPro"/>
</dbReference>
<gene>
    <name evidence="4" type="ORF">KL86CLO1_12589</name>
</gene>
<dbReference type="Pfam" id="PF07508">
    <property type="entry name" value="Recombinase"/>
    <property type="match status" value="1"/>
</dbReference>
<dbReference type="SUPFAM" id="SSF53041">
    <property type="entry name" value="Resolvase-like"/>
    <property type="match status" value="1"/>
</dbReference>
<dbReference type="InterPro" id="IPR025827">
    <property type="entry name" value="Zn_ribbon_recom_dom"/>
</dbReference>
<dbReference type="Gene3D" id="3.40.50.1390">
    <property type="entry name" value="Resolvase, N-terminal catalytic domain"/>
    <property type="match status" value="1"/>
</dbReference>
<dbReference type="PROSITE" id="PS51736">
    <property type="entry name" value="RECOMBINASES_3"/>
    <property type="match status" value="1"/>
</dbReference>
<evidence type="ECO:0000259" key="3">
    <source>
        <dbReference type="PROSITE" id="PS51737"/>
    </source>
</evidence>
<dbReference type="InterPro" id="IPR036162">
    <property type="entry name" value="Resolvase-like_N_sf"/>
</dbReference>
<evidence type="ECO:0000259" key="2">
    <source>
        <dbReference type="PROSITE" id="PS51736"/>
    </source>
</evidence>